<keyword evidence="2" id="KW-0472">Membrane</keyword>
<reference evidence="4 5" key="1">
    <citation type="submission" date="2018-11" db="EMBL/GenBank/DDBJ databases">
        <title>Sequencing the genomes of 1000 actinobacteria strains.</title>
        <authorList>
            <person name="Klenk H.-P."/>
        </authorList>
    </citation>
    <scope>NUCLEOTIDE SEQUENCE [LARGE SCALE GENOMIC DNA]</scope>
    <source>
        <strain evidence="4 5">DSM 44254</strain>
    </source>
</reference>
<dbReference type="AlphaFoldDB" id="A0A3N1D481"/>
<keyword evidence="2" id="KW-1133">Transmembrane helix</keyword>
<feature type="chain" id="PRO_5038436255" description="Ig-like domain-containing protein" evidence="3">
    <location>
        <begin position="22"/>
        <end position="341"/>
    </location>
</feature>
<accession>A0A3N1D481</accession>
<keyword evidence="2" id="KW-0812">Transmembrane</keyword>
<proteinExistence type="predicted"/>
<dbReference type="OrthoDB" id="3478821at2"/>
<evidence type="ECO:0000256" key="2">
    <source>
        <dbReference type="SAM" id="Phobius"/>
    </source>
</evidence>
<organism evidence="4 5">
    <name type="scientific">Actinocorallia herbida</name>
    <dbReference type="NCBI Taxonomy" id="58109"/>
    <lineage>
        <taxon>Bacteria</taxon>
        <taxon>Bacillati</taxon>
        <taxon>Actinomycetota</taxon>
        <taxon>Actinomycetes</taxon>
        <taxon>Streptosporangiales</taxon>
        <taxon>Thermomonosporaceae</taxon>
        <taxon>Actinocorallia</taxon>
    </lineage>
</organism>
<dbReference type="EMBL" id="RJKE01000001">
    <property type="protein sequence ID" value="ROO88341.1"/>
    <property type="molecule type" value="Genomic_DNA"/>
</dbReference>
<evidence type="ECO:0000256" key="1">
    <source>
        <dbReference type="SAM" id="MobiDB-lite"/>
    </source>
</evidence>
<evidence type="ECO:0000256" key="3">
    <source>
        <dbReference type="SAM" id="SignalP"/>
    </source>
</evidence>
<evidence type="ECO:0000313" key="4">
    <source>
        <dbReference type="EMBL" id="ROO88341.1"/>
    </source>
</evidence>
<keyword evidence="5" id="KW-1185">Reference proteome</keyword>
<feature type="transmembrane region" description="Helical" evidence="2">
    <location>
        <begin position="277"/>
        <end position="299"/>
    </location>
</feature>
<evidence type="ECO:0008006" key="6">
    <source>
        <dbReference type="Google" id="ProtNLM"/>
    </source>
</evidence>
<comment type="caution">
    <text evidence="4">The sequence shown here is derived from an EMBL/GenBank/DDBJ whole genome shotgun (WGS) entry which is preliminary data.</text>
</comment>
<feature type="region of interest" description="Disordered" evidence="1">
    <location>
        <begin position="192"/>
        <end position="270"/>
    </location>
</feature>
<feature type="region of interest" description="Disordered" evidence="1">
    <location>
        <begin position="313"/>
        <end position="341"/>
    </location>
</feature>
<keyword evidence="3" id="KW-0732">Signal</keyword>
<name>A0A3N1D481_9ACTN</name>
<dbReference type="Proteomes" id="UP000272400">
    <property type="component" value="Unassembled WGS sequence"/>
</dbReference>
<protein>
    <recommendedName>
        <fullName evidence="6">Ig-like domain-containing protein</fullName>
    </recommendedName>
</protein>
<dbReference type="RefSeq" id="WP_123667595.1">
    <property type="nucleotide sequence ID" value="NZ_RJKE01000001.1"/>
</dbReference>
<feature type="compositionally biased region" description="Pro residues" evidence="1">
    <location>
        <begin position="316"/>
        <end position="327"/>
    </location>
</feature>
<sequence length="341" mass="33612">MAVWHAAAAAVLPALLGGAAAPDISPGDGAVVTDGTVTVSARAGLSGGTLIVDGERRASGRAERLTFAIDGHAVANGTHTVEMTGLIPLNRGEATFRMAVPAYAPAGVVALASGRKLTVVWQRNPEPDVSGYSVAVSAGGRAQAGVDCPDGRCTAALTLPKSAQGEVTVTVVAHRAGAADSGAGAAELVLPAKPAPAPAGDDGEGEGAAPGTGSVPEGSAPGESPTAAPEDSATPSPSEDDDESVAPAPTDTEEDAGPPTPAASVAGASPDDPLPRIIFLTSCAGALLTLLAFAVRALVLRRRPAHAAAHRAVPAEPAPVPPAPLPIIPSGDDTAYREPWT</sequence>
<evidence type="ECO:0000313" key="5">
    <source>
        <dbReference type="Proteomes" id="UP000272400"/>
    </source>
</evidence>
<feature type="signal peptide" evidence="3">
    <location>
        <begin position="1"/>
        <end position="21"/>
    </location>
</feature>
<gene>
    <name evidence="4" type="ORF">EDD29_6006</name>
</gene>